<dbReference type="InterPro" id="IPR019758">
    <property type="entry name" value="Pept_S26A_signal_pept_1_CS"/>
</dbReference>
<evidence type="ECO:0000256" key="1">
    <source>
        <dbReference type="ARBA" id="ARBA00000677"/>
    </source>
</evidence>
<organism evidence="7 8">
    <name type="scientific">Candidatus Dojkabacteria bacterium</name>
    <dbReference type="NCBI Taxonomy" id="2099670"/>
    <lineage>
        <taxon>Bacteria</taxon>
        <taxon>Candidatus Dojkabacteria</taxon>
    </lineage>
</organism>
<keyword evidence="4 5" id="KW-0378">Hydrolase</keyword>
<dbReference type="PANTHER" id="PTHR43390">
    <property type="entry name" value="SIGNAL PEPTIDASE I"/>
    <property type="match status" value="1"/>
</dbReference>
<gene>
    <name evidence="7" type="primary">lepB</name>
    <name evidence="7" type="ORF">KC717_03970</name>
</gene>
<dbReference type="GO" id="GO:0016020">
    <property type="term" value="C:membrane"/>
    <property type="evidence" value="ECO:0007669"/>
    <property type="project" value="UniProtKB-SubCell"/>
</dbReference>
<dbReference type="PANTHER" id="PTHR43390:SF1">
    <property type="entry name" value="CHLOROPLAST PROCESSING PEPTIDASE"/>
    <property type="match status" value="1"/>
</dbReference>
<dbReference type="Pfam" id="PF10502">
    <property type="entry name" value="Peptidase_S26"/>
    <property type="match status" value="1"/>
</dbReference>
<dbReference type="GO" id="GO:0006465">
    <property type="term" value="P:signal peptide processing"/>
    <property type="evidence" value="ECO:0007669"/>
    <property type="project" value="InterPro"/>
</dbReference>
<evidence type="ECO:0000256" key="4">
    <source>
        <dbReference type="ARBA" id="ARBA00022801"/>
    </source>
</evidence>
<dbReference type="GO" id="GO:0004252">
    <property type="term" value="F:serine-type endopeptidase activity"/>
    <property type="evidence" value="ECO:0007669"/>
    <property type="project" value="InterPro"/>
</dbReference>
<evidence type="ECO:0000256" key="5">
    <source>
        <dbReference type="RuleBase" id="RU362042"/>
    </source>
</evidence>
<evidence type="ECO:0000256" key="3">
    <source>
        <dbReference type="ARBA" id="ARBA00013208"/>
    </source>
</evidence>
<name>A0A955RKD9_9BACT</name>
<feature type="domain" description="Peptidase S26" evidence="6">
    <location>
        <begin position="17"/>
        <end position="167"/>
    </location>
</feature>
<keyword evidence="5" id="KW-0645">Protease</keyword>
<dbReference type="AlphaFoldDB" id="A0A955RKD9"/>
<dbReference type="GO" id="GO:0009003">
    <property type="term" value="F:signal peptidase activity"/>
    <property type="evidence" value="ECO:0007669"/>
    <property type="project" value="UniProtKB-EC"/>
</dbReference>
<dbReference type="Gene3D" id="2.10.109.10">
    <property type="entry name" value="Umud Fragment, subunit A"/>
    <property type="match status" value="1"/>
</dbReference>
<dbReference type="PRINTS" id="PR00727">
    <property type="entry name" value="LEADERPTASE"/>
</dbReference>
<accession>A0A955RKD9</accession>
<dbReference type="InterPro" id="IPR036286">
    <property type="entry name" value="LexA/Signal_pep-like_sf"/>
</dbReference>
<dbReference type="Proteomes" id="UP000754563">
    <property type="component" value="Unassembled WGS sequence"/>
</dbReference>
<evidence type="ECO:0000256" key="2">
    <source>
        <dbReference type="ARBA" id="ARBA00009370"/>
    </source>
</evidence>
<protein>
    <recommendedName>
        <fullName evidence="3 5">Signal peptidase I</fullName>
        <ecNumber evidence="3 5">3.4.21.89</ecNumber>
    </recommendedName>
</protein>
<reference evidence="7" key="2">
    <citation type="journal article" date="2021" name="Microbiome">
        <title>Successional dynamics and alternative stable states in a saline activated sludge microbial community over 9 years.</title>
        <authorList>
            <person name="Wang Y."/>
            <person name="Ye J."/>
            <person name="Ju F."/>
            <person name="Liu L."/>
            <person name="Boyd J.A."/>
            <person name="Deng Y."/>
            <person name="Parks D.H."/>
            <person name="Jiang X."/>
            <person name="Yin X."/>
            <person name="Woodcroft B.J."/>
            <person name="Tyson G.W."/>
            <person name="Hugenholtz P."/>
            <person name="Polz M.F."/>
            <person name="Zhang T."/>
        </authorList>
    </citation>
    <scope>NUCLEOTIDE SEQUENCE</scope>
    <source>
        <strain evidence="7">HKST-UBA11</strain>
    </source>
</reference>
<evidence type="ECO:0000313" key="7">
    <source>
        <dbReference type="EMBL" id="MCA9385779.1"/>
    </source>
</evidence>
<comment type="subcellular location">
    <subcellularLocation>
        <location evidence="5">Membrane</location>
        <topology evidence="5">Single-pass type II membrane protein</topology>
    </subcellularLocation>
</comment>
<comment type="catalytic activity">
    <reaction evidence="1 5">
        <text>Cleavage of hydrophobic, N-terminal signal or leader sequences from secreted and periplasmic proteins.</text>
        <dbReference type="EC" id="3.4.21.89"/>
    </reaction>
</comment>
<reference evidence="7" key="1">
    <citation type="submission" date="2020-04" db="EMBL/GenBank/DDBJ databases">
        <authorList>
            <person name="Zhang T."/>
        </authorList>
    </citation>
    <scope>NUCLEOTIDE SEQUENCE</scope>
    <source>
        <strain evidence="7">HKST-UBA11</strain>
    </source>
</reference>
<dbReference type="EMBL" id="JAGQLH010000044">
    <property type="protein sequence ID" value="MCA9385779.1"/>
    <property type="molecule type" value="Genomic_DNA"/>
</dbReference>
<dbReference type="PROSITE" id="PS00761">
    <property type="entry name" value="SPASE_I_3"/>
    <property type="match status" value="1"/>
</dbReference>
<evidence type="ECO:0000313" key="8">
    <source>
        <dbReference type="Proteomes" id="UP000754563"/>
    </source>
</evidence>
<comment type="caution">
    <text evidence="7">The sequence shown here is derived from an EMBL/GenBank/DDBJ whole genome shotgun (WGS) entry which is preliminary data.</text>
</comment>
<dbReference type="CDD" id="cd06530">
    <property type="entry name" value="S26_SPase_I"/>
    <property type="match status" value="1"/>
</dbReference>
<sequence>MSKRKILLIVISISLFLTLGICAAVVLVYKFMLFPVEIVGYSMEPNYRYGEKYLVYSNDDSFERGDVIIYEEPENRARIVGRIIGISGDSIRIDENHIVLNGIEIDEGYLSEEGKKTIAIDIPEQNQEVIVPDLNFYILGDNRPNSLDSRSEKIGFVSIEQIVGKVGNCYSSCQE</sequence>
<evidence type="ECO:0000259" key="6">
    <source>
        <dbReference type="Pfam" id="PF10502"/>
    </source>
</evidence>
<proteinExistence type="inferred from homology"/>
<dbReference type="InterPro" id="IPR000223">
    <property type="entry name" value="Pept_S26A_signal_pept_1"/>
</dbReference>
<comment type="similarity">
    <text evidence="2 5">Belongs to the peptidase S26 family.</text>
</comment>
<dbReference type="EC" id="3.4.21.89" evidence="3 5"/>
<dbReference type="SUPFAM" id="SSF51306">
    <property type="entry name" value="LexA/Signal peptidase"/>
    <property type="match status" value="1"/>
</dbReference>
<dbReference type="InterPro" id="IPR019533">
    <property type="entry name" value="Peptidase_S26"/>
</dbReference>
<dbReference type="NCBIfam" id="TIGR02227">
    <property type="entry name" value="sigpep_I_bact"/>
    <property type="match status" value="1"/>
</dbReference>